<evidence type="ECO:0008006" key="5">
    <source>
        <dbReference type="Google" id="ProtNLM"/>
    </source>
</evidence>
<evidence type="ECO:0000256" key="1">
    <source>
        <dbReference type="SAM" id="MobiDB-lite"/>
    </source>
</evidence>
<dbReference type="EMBL" id="FOVF01000001">
    <property type="protein sequence ID" value="SFM97740.1"/>
    <property type="molecule type" value="Genomic_DNA"/>
</dbReference>
<feature type="chain" id="PRO_5011499068" description="Lipoprotein" evidence="2">
    <location>
        <begin position="21"/>
        <end position="354"/>
    </location>
</feature>
<sequence>MVRFRLILIAAICSVLVACLGDRPPSDFKPEAAGQPDPSNPQCPDLDGSYDLAGSPLARAITDRRPPASHGLPIVLTFKRGVTSTEAWWVVPRERLQKWAAAERENNPGDYARWRELVLRGKLAGERSWDHDGFLEAVAELGPPAPVFAGVVRYACEQNWMRTRPQPTSYRADADGGSHETEIWLARDRSGDLLVKNVVYNLKSFHIWGEANNTIRTSSRASWKRIPAQPHAPADPLTEADLPAANAAGLAEANGGPASCSVMPARLVDLSSYILGNSPAGVALAYFAPLEEEPMTSPEHCRGQILELHFSGNSPEALASIDGMLARAELVRSVSVLAGDDDKPNLRKLRVVLK</sequence>
<evidence type="ECO:0000313" key="4">
    <source>
        <dbReference type="Proteomes" id="UP000198575"/>
    </source>
</evidence>
<dbReference type="STRING" id="578942.SAMN05216289_101234"/>
<dbReference type="AlphaFoldDB" id="A0A1I4V9P8"/>
<gene>
    <name evidence="3" type="ORF">SAMN05216289_101234</name>
</gene>
<dbReference type="Proteomes" id="UP000198575">
    <property type="component" value="Unassembled WGS sequence"/>
</dbReference>
<protein>
    <recommendedName>
        <fullName evidence="5">Lipoprotein</fullName>
    </recommendedName>
</protein>
<dbReference type="PROSITE" id="PS51257">
    <property type="entry name" value="PROKAR_LIPOPROTEIN"/>
    <property type="match status" value="1"/>
</dbReference>
<feature type="region of interest" description="Disordered" evidence="1">
    <location>
        <begin position="28"/>
        <end position="48"/>
    </location>
</feature>
<accession>A0A1I4V9P8</accession>
<evidence type="ECO:0000256" key="2">
    <source>
        <dbReference type="SAM" id="SignalP"/>
    </source>
</evidence>
<name>A0A1I4V9P8_9GAMM</name>
<dbReference type="RefSeq" id="WP_092404053.1">
    <property type="nucleotide sequence ID" value="NZ_FOVF01000001.1"/>
</dbReference>
<evidence type="ECO:0000313" key="3">
    <source>
        <dbReference type="EMBL" id="SFM97740.1"/>
    </source>
</evidence>
<keyword evidence="4" id="KW-1185">Reference proteome</keyword>
<organism evidence="3 4">
    <name type="scientific">Dokdonella immobilis</name>
    <dbReference type="NCBI Taxonomy" id="578942"/>
    <lineage>
        <taxon>Bacteria</taxon>
        <taxon>Pseudomonadati</taxon>
        <taxon>Pseudomonadota</taxon>
        <taxon>Gammaproteobacteria</taxon>
        <taxon>Lysobacterales</taxon>
        <taxon>Rhodanobacteraceae</taxon>
        <taxon>Dokdonella</taxon>
    </lineage>
</organism>
<reference evidence="3 4" key="1">
    <citation type="submission" date="2016-10" db="EMBL/GenBank/DDBJ databases">
        <authorList>
            <person name="de Groot N.N."/>
        </authorList>
    </citation>
    <scope>NUCLEOTIDE SEQUENCE [LARGE SCALE GENOMIC DNA]</scope>
    <source>
        <strain evidence="3 4">CGMCC 1.7659</strain>
    </source>
</reference>
<dbReference type="OrthoDB" id="9858787at2"/>
<keyword evidence="2" id="KW-0732">Signal</keyword>
<proteinExistence type="predicted"/>
<feature type="region of interest" description="Disordered" evidence="1">
    <location>
        <begin position="220"/>
        <end position="239"/>
    </location>
</feature>
<feature type="signal peptide" evidence="2">
    <location>
        <begin position="1"/>
        <end position="20"/>
    </location>
</feature>